<dbReference type="GO" id="GO:0005044">
    <property type="term" value="F:scavenger receptor activity"/>
    <property type="evidence" value="ECO:0007669"/>
    <property type="project" value="InterPro"/>
</dbReference>
<evidence type="ECO:0000256" key="1">
    <source>
        <dbReference type="ARBA" id="ARBA00004370"/>
    </source>
</evidence>
<keyword evidence="5 7" id="KW-0472">Membrane</keyword>
<evidence type="ECO:0000256" key="4">
    <source>
        <dbReference type="ARBA" id="ARBA00022989"/>
    </source>
</evidence>
<dbReference type="InterPro" id="IPR005429">
    <property type="entry name" value="LimpII"/>
</dbReference>
<dbReference type="Pfam" id="PF01130">
    <property type="entry name" value="CD36"/>
    <property type="match status" value="1"/>
</dbReference>
<dbReference type="PANTHER" id="PTHR11923">
    <property type="entry name" value="SCAVENGER RECEPTOR CLASS B TYPE-1 SR-B1"/>
    <property type="match status" value="1"/>
</dbReference>
<proteinExistence type="inferred from homology"/>
<feature type="chain" id="PRO_5043944553" description="Lysosome membrane protein 2" evidence="8">
    <location>
        <begin position="27"/>
        <end position="486"/>
    </location>
</feature>
<keyword evidence="10" id="KW-1185">Reference proteome</keyword>
<reference evidence="9" key="1">
    <citation type="thesis" date="2020" institute="ProQuest LLC" country="789 East Eisenhower Parkway, Ann Arbor, MI, USA">
        <title>Comparative Genomics and Chromosome Evolution.</title>
        <authorList>
            <person name="Mudd A.B."/>
        </authorList>
    </citation>
    <scope>NUCLEOTIDE SEQUENCE</scope>
    <source>
        <strain evidence="9">237g6f4</strain>
        <tissue evidence="9">Blood</tissue>
    </source>
</reference>
<organism evidence="9 10">
    <name type="scientific">Engystomops pustulosus</name>
    <name type="common">Tungara frog</name>
    <name type="synonym">Physalaemus pustulosus</name>
    <dbReference type="NCBI Taxonomy" id="76066"/>
    <lineage>
        <taxon>Eukaryota</taxon>
        <taxon>Metazoa</taxon>
        <taxon>Chordata</taxon>
        <taxon>Craniata</taxon>
        <taxon>Vertebrata</taxon>
        <taxon>Euteleostomi</taxon>
        <taxon>Amphibia</taxon>
        <taxon>Batrachia</taxon>
        <taxon>Anura</taxon>
        <taxon>Neobatrachia</taxon>
        <taxon>Hyloidea</taxon>
        <taxon>Leptodactylidae</taxon>
        <taxon>Leiuperinae</taxon>
        <taxon>Engystomops</taxon>
    </lineage>
</organism>
<evidence type="ECO:0000256" key="5">
    <source>
        <dbReference type="ARBA" id="ARBA00023136"/>
    </source>
</evidence>
<dbReference type="GO" id="GO:0006622">
    <property type="term" value="P:protein targeting to lysosome"/>
    <property type="evidence" value="ECO:0007669"/>
    <property type="project" value="TreeGrafter"/>
</dbReference>
<accession>A0AAV7D7L6</accession>
<dbReference type="AlphaFoldDB" id="A0AAV7D7L6"/>
<evidence type="ECO:0000256" key="7">
    <source>
        <dbReference type="SAM" id="Phobius"/>
    </source>
</evidence>
<keyword evidence="8" id="KW-0732">Signal</keyword>
<dbReference type="PRINTS" id="PR01609">
    <property type="entry name" value="CD36FAMILY"/>
</dbReference>
<dbReference type="PRINTS" id="PR01611">
    <property type="entry name" value="LIMPII"/>
</dbReference>
<evidence type="ECO:0000256" key="6">
    <source>
        <dbReference type="ARBA" id="ARBA00023180"/>
    </source>
</evidence>
<name>A0AAV7D7L6_ENGPU</name>
<evidence type="ECO:0000256" key="3">
    <source>
        <dbReference type="ARBA" id="ARBA00022692"/>
    </source>
</evidence>
<dbReference type="EMBL" id="WNYA01000001">
    <property type="protein sequence ID" value="KAG8593439.1"/>
    <property type="molecule type" value="Genomic_DNA"/>
</dbReference>
<evidence type="ECO:0000256" key="2">
    <source>
        <dbReference type="ARBA" id="ARBA00010532"/>
    </source>
</evidence>
<keyword evidence="3 7" id="KW-0812">Transmembrane</keyword>
<dbReference type="Proteomes" id="UP000824782">
    <property type="component" value="Unassembled WGS sequence"/>
</dbReference>
<comment type="similarity">
    <text evidence="2">Belongs to the CD36 family.</text>
</comment>
<keyword evidence="4 7" id="KW-1133">Transmembrane helix</keyword>
<protein>
    <recommendedName>
        <fullName evidence="11">Lysosome membrane protein 2</fullName>
    </recommendedName>
</protein>
<comment type="subcellular location">
    <subcellularLocation>
        <location evidence="1">Membrane</location>
    </subcellularLocation>
</comment>
<evidence type="ECO:0000256" key="8">
    <source>
        <dbReference type="SAM" id="SignalP"/>
    </source>
</evidence>
<comment type="caution">
    <text evidence="9">The sequence shown here is derived from an EMBL/GenBank/DDBJ whole genome shotgun (WGS) entry which is preliminary data.</text>
</comment>
<evidence type="ECO:0000313" key="10">
    <source>
        <dbReference type="Proteomes" id="UP000824782"/>
    </source>
</evidence>
<evidence type="ECO:0000313" key="9">
    <source>
        <dbReference type="EMBL" id="KAG8593439.1"/>
    </source>
</evidence>
<dbReference type="PANTHER" id="PTHR11923:SF51">
    <property type="entry name" value="LYSOSOME MEMBRANE PROTEIN 2"/>
    <property type="match status" value="1"/>
</dbReference>
<dbReference type="InterPro" id="IPR002159">
    <property type="entry name" value="CD36_fam"/>
</dbReference>
<keyword evidence="6" id="KW-0325">Glycoprotein</keyword>
<feature type="transmembrane region" description="Helical" evidence="7">
    <location>
        <begin position="441"/>
        <end position="465"/>
    </location>
</feature>
<feature type="signal peptide" evidence="8">
    <location>
        <begin position="1"/>
        <end position="26"/>
    </location>
</feature>
<dbReference type="GO" id="GO:0016020">
    <property type="term" value="C:membrane"/>
    <property type="evidence" value="ECO:0007669"/>
    <property type="project" value="UniProtKB-SubCell"/>
</dbReference>
<gene>
    <name evidence="9" type="ORF">GDO81_000830</name>
</gene>
<dbReference type="GO" id="GO:0005764">
    <property type="term" value="C:lysosome"/>
    <property type="evidence" value="ECO:0007669"/>
    <property type="project" value="InterPro"/>
</dbReference>
<dbReference type="GO" id="GO:0006898">
    <property type="term" value="P:receptor-mediated endocytosis"/>
    <property type="evidence" value="ECO:0007669"/>
    <property type="project" value="TreeGrafter"/>
</dbReference>
<evidence type="ECO:0008006" key="11">
    <source>
        <dbReference type="Google" id="ProtNLM"/>
    </source>
</evidence>
<sequence length="486" mass="55266">MARWAMYSCGALSLLLLIVSIVLLVAHTFMDTVEREVKKATVLKNGTDIFNDWTNPPPPIYMQFYFFNVTNPMEVLNGEKPVVDEIGPYTYREYRPKEDVEFLENGTEVSALSLKTYVFEREKSVGDPEVDLIRTINIPIVTLLEMSTNNKYFNLIEKIVNAVLKTYNEQIFLTRSVHELLWGYKDPILSLVHAVIPQISATFGLFYKMNATTNETYVFLSGSKEYLDFTKIVEWNRKRNLSWWTSDTCNMINGTDGTSFHPLINKDDILYIFSSDLCRSIYAVYEASEYVKGIPIYRFTPPAKVFANVTINPNNAGFCVPEGNCLPSGLLNVSMCKEGAPIILSSPHFYQADKSVIDSIVGISPKKEDHETFLDINPLTGILTRAAKRMQINVHVRKIPEYLITQQIQTLYFPVMHLNESVLIDDQSARKLKSVLLEARVLANVPFMIMALGIIFGIVFVVLVCRPSRTREEGTEEERGPLIRTS</sequence>